<dbReference type="SUPFAM" id="SSF52172">
    <property type="entry name" value="CheY-like"/>
    <property type="match status" value="1"/>
</dbReference>
<feature type="modified residue" description="4-aspartylphosphate" evidence="2">
    <location>
        <position position="53"/>
    </location>
</feature>
<dbReference type="STRING" id="945543.VIBR0546_10014"/>
<sequence length="567" mass="63496">MHVMIVDDHATNRELCRYMLSHLSEVVSTFENGEGVVEAMSQMDALPDVILLDVMMPVKDGITTAQEIRQAFPEVHMPIIFLTVLDDHASFERCLKYGDDFILKPVERSVLLAKVQAHYRIAKMHSEVKEQRDELSQFHEQVRYDYAIAESIFSNLMLEMSSQVKSIFGINYLSTPSTVFNGDLIVVANRPHGGVYVMIADATGHGLPAAISAIPATRAFFSMAAKGLSLGEIAREINEVLVRFLPMGMMLAASIFEVRANGFEVSWWGGGLPDGYLIDRDGTIVRRLTSTHMPLGVLQPHEFESDLVHFKLEPDQQIICYTDGVIEAVNEEGEQFGQERLERAFNSNRAIIPTLYDSVRQFANKSVGDDLSILAMRFPISNGNIQEPPPNGTHINQIPSQSKLRLDGEVLRNVSVMIEVRKFVAGILHGGVHLDLVCSVLSELFANAIEHGLLRLDSAIKEEPDGFFLFYQLREEKLKDLEDSAWAELTIDFLPKEEKLVMELEHNGEGFDYQKDYGSHQQKQQLTHGRGIVLASELCDSLEYSKQGRSVTAVYSLKAAHHFPSSS</sequence>
<evidence type="ECO:0000259" key="3">
    <source>
        <dbReference type="PROSITE" id="PS50110"/>
    </source>
</evidence>
<dbReference type="CDD" id="cd17546">
    <property type="entry name" value="REC_hyHK_CKI1_RcsC-like"/>
    <property type="match status" value="1"/>
</dbReference>
<keyword evidence="2" id="KW-0597">Phosphoprotein</keyword>
<protein>
    <submittedName>
        <fullName evidence="4">Response regulator</fullName>
    </submittedName>
</protein>
<dbReference type="PROSITE" id="PS50110">
    <property type="entry name" value="RESPONSE_REGULATORY"/>
    <property type="match status" value="1"/>
</dbReference>
<dbReference type="Proteomes" id="UP000004371">
    <property type="component" value="Unassembled WGS sequence"/>
</dbReference>
<feature type="domain" description="Response regulatory" evidence="3">
    <location>
        <begin position="2"/>
        <end position="119"/>
    </location>
</feature>
<dbReference type="CDD" id="cd16936">
    <property type="entry name" value="HATPase_RsbW-like"/>
    <property type="match status" value="1"/>
</dbReference>
<dbReference type="PANTHER" id="PTHR43156">
    <property type="entry name" value="STAGE II SPORULATION PROTEIN E-RELATED"/>
    <property type="match status" value="1"/>
</dbReference>
<proteinExistence type="predicted"/>
<dbReference type="Pfam" id="PF00072">
    <property type="entry name" value="Response_reg"/>
    <property type="match status" value="1"/>
</dbReference>
<dbReference type="GO" id="GO:0000160">
    <property type="term" value="P:phosphorelay signal transduction system"/>
    <property type="evidence" value="ECO:0007669"/>
    <property type="project" value="InterPro"/>
</dbReference>
<evidence type="ECO:0000313" key="4">
    <source>
        <dbReference type="EMBL" id="EGA65188.1"/>
    </source>
</evidence>
<accession>E8LVT2</accession>
<dbReference type="InterPro" id="IPR036457">
    <property type="entry name" value="PPM-type-like_dom_sf"/>
</dbReference>
<dbReference type="SMART" id="SM00448">
    <property type="entry name" value="REC"/>
    <property type="match status" value="1"/>
</dbReference>
<dbReference type="Gene3D" id="3.30.565.10">
    <property type="entry name" value="Histidine kinase-like ATPase, C-terminal domain"/>
    <property type="match status" value="1"/>
</dbReference>
<keyword evidence="5" id="KW-1185">Reference proteome</keyword>
<dbReference type="PANTHER" id="PTHR43156:SF2">
    <property type="entry name" value="STAGE II SPORULATION PROTEIN E"/>
    <property type="match status" value="1"/>
</dbReference>
<dbReference type="eggNOG" id="COG2208">
    <property type="taxonomic scope" value="Bacteria"/>
</dbReference>
<dbReference type="eggNOG" id="COG0745">
    <property type="taxonomic scope" value="Bacteria"/>
</dbReference>
<keyword evidence="1" id="KW-0378">Hydrolase</keyword>
<gene>
    <name evidence="4" type="ORF">VIBR0546_10014</name>
</gene>
<organism evidence="4 5">
    <name type="scientific">Vibrio brasiliensis LMG 20546</name>
    <dbReference type="NCBI Taxonomy" id="945543"/>
    <lineage>
        <taxon>Bacteria</taxon>
        <taxon>Pseudomonadati</taxon>
        <taxon>Pseudomonadota</taxon>
        <taxon>Gammaproteobacteria</taxon>
        <taxon>Vibrionales</taxon>
        <taxon>Vibrionaceae</taxon>
        <taxon>Vibrio</taxon>
        <taxon>Vibrio oreintalis group</taxon>
    </lineage>
</organism>
<dbReference type="InterPro" id="IPR036890">
    <property type="entry name" value="HATPase_C_sf"/>
</dbReference>
<evidence type="ECO:0000256" key="1">
    <source>
        <dbReference type="ARBA" id="ARBA00022801"/>
    </source>
</evidence>
<dbReference type="OrthoDB" id="9811749at2"/>
<dbReference type="InterPro" id="IPR052016">
    <property type="entry name" value="Bact_Sigma-Reg"/>
</dbReference>
<dbReference type="RefSeq" id="WP_006879955.1">
    <property type="nucleotide sequence ID" value="NZ_AEVS01000073.1"/>
</dbReference>
<dbReference type="SUPFAM" id="SSF81606">
    <property type="entry name" value="PP2C-like"/>
    <property type="match status" value="1"/>
</dbReference>
<dbReference type="InterPro" id="IPR001932">
    <property type="entry name" value="PPM-type_phosphatase-like_dom"/>
</dbReference>
<dbReference type="Gene3D" id="3.40.50.2300">
    <property type="match status" value="1"/>
</dbReference>
<dbReference type="InterPro" id="IPR011006">
    <property type="entry name" value="CheY-like_superfamily"/>
</dbReference>
<dbReference type="GO" id="GO:0016791">
    <property type="term" value="F:phosphatase activity"/>
    <property type="evidence" value="ECO:0007669"/>
    <property type="project" value="TreeGrafter"/>
</dbReference>
<dbReference type="AlphaFoldDB" id="E8LVT2"/>
<evidence type="ECO:0000256" key="2">
    <source>
        <dbReference type="PROSITE-ProRule" id="PRU00169"/>
    </source>
</evidence>
<evidence type="ECO:0000313" key="5">
    <source>
        <dbReference type="Proteomes" id="UP000004371"/>
    </source>
</evidence>
<dbReference type="Gene3D" id="3.60.40.10">
    <property type="entry name" value="PPM-type phosphatase domain"/>
    <property type="match status" value="1"/>
</dbReference>
<reference evidence="4 5" key="1">
    <citation type="journal article" date="2012" name="Int. J. Syst. Evol. Microbiol.">
        <title>Vibrio caribbeanicus sp. nov., isolated from the marine sponge Scleritoderma cyanea.</title>
        <authorList>
            <person name="Hoffmann M."/>
            <person name="Monday S.R."/>
            <person name="Allard M.W."/>
            <person name="Strain E.A."/>
            <person name="Whittaker P."/>
            <person name="Naum M."/>
            <person name="McCarthy P.J."/>
            <person name="Lopez J.V."/>
            <person name="Fischer M."/>
            <person name="Brown E.W."/>
        </authorList>
    </citation>
    <scope>NUCLEOTIDE SEQUENCE [LARGE SCALE GENOMIC DNA]</scope>
    <source>
        <strain evidence="4 5">LMG 20546</strain>
    </source>
</reference>
<dbReference type="InterPro" id="IPR001789">
    <property type="entry name" value="Sig_transdc_resp-reg_receiver"/>
</dbReference>
<dbReference type="Pfam" id="PF07228">
    <property type="entry name" value="SpoIIE"/>
    <property type="match status" value="1"/>
</dbReference>
<comment type="caution">
    <text evidence="4">The sequence shown here is derived from an EMBL/GenBank/DDBJ whole genome shotgun (WGS) entry which is preliminary data.</text>
</comment>
<dbReference type="EMBL" id="AEVS01000073">
    <property type="protein sequence ID" value="EGA65188.1"/>
    <property type="molecule type" value="Genomic_DNA"/>
</dbReference>
<dbReference type="SMART" id="SM00331">
    <property type="entry name" value="PP2C_SIG"/>
    <property type="match status" value="1"/>
</dbReference>
<name>E8LVT2_9VIBR</name>